<evidence type="ECO:0000256" key="1">
    <source>
        <dbReference type="SAM" id="MobiDB-lite"/>
    </source>
</evidence>
<protein>
    <submittedName>
        <fullName evidence="2">Uncharacterized protein</fullName>
    </submittedName>
</protein>
<dbReference type="InParanoid" id="A0A074Y8J1"/>
<gene>
    <name evidence="2" type="ORF">AUEXF2481DRAFT_9335</name>
</gene>
<feature type="compositionally biased region" description="Polar residues" evidence="1">
    <location>
        <begin position="76"/>
        <end position="86"/>
    </location>
</feature>
<dbReference type="RefSeq" id="XP_013339008.1">
    <property type="nucleotide sequence ID" value="XM_013483554.1"/>
</dbReference>
<sequence>MASVKASLDDVVQSCKGTASSYASEKFEDVKAVRGDLKEALCKLSGSEELVDCVRKPASKLSNAYEMVGSVVTSPFGSKQTGSSRASPAPTAEAGTRQYAQSTTSSHAEVVVHDFVISLVYDLSSTVESKYASAQSKLSSVKPRMSSIGSTIRSNAHSIMDQLISPDKHETSSDTASPMPSLAGSSMYEAIESVSSLKDLELQYDLAFAKTAFNSVNIFYWNVYLKRSEEEREQGLRLNRLRAALSQIRASCHAFDEMKVLAERGHDSFVTAKHYIDNHEAMVKSDPVSGPTFLREQLEVIKNELKSSDRALGERKRLKEQIRRNAWTQNENATDVVAPWVIKELQL</sequence>
<dbReference type="EMBL" id="KL584789">
    <property type="protein sequence ID" value="KEQ90532.1"/>
    <property type="molecule type" value="Genomic_DNA"/>
</dbReference>
<dbReference type="GeneID" id="25372312"/>
<evidence type="ECO:0000313" key="3">
    <source>
        <dbReference type="Proteomes" id="UP000030641"/>
    </source>
</evidence>
<dbReference type="HOGENOM" id="CLU_799210_0_0_1"/>
<feature type="region of interest" description="Disordered" evidence="1">
    <location>
        <begin position="76"/>
        <end position="101"/>
    </location>
</feature>
<accession>A0A074Y8J1</accession>
<reference evidence="2 3" key="1">
    <citation type="journal article" date="2014" name="BMC Genomics">
        <title>Genome sequencing of four Aureobasidium pullulans varieties: biotechnological potential, stress tolerance, and description of new species.</title>
        <authorList>
            <person name="Gostin Ar C."/>
            <person name="Ohm R.A."/>
            <person name="Kogej T."/>
            <person name="Sonjak S."/>
            <person name="Turk M."/>
            <person name="Zajc J."/>
            <person name="Zalar P."/>
            <person name="Grube M."/>
            <person name="Sun H."/>
            <person name="Han J."/>
            <person name="Sharma A."/>
            <person name="Chiniquy J."/>
            <person name="Ngan C.Y."/>
            <person name="Lipzen A."/>
            <person name="Barry K."/>
            <person name="Grigoriev I.V."/>
            <person name="Gunde-Cimerman N."/>
        </authorList>
    </citation>
    <scope>NUCLEOTIDE SEQUENCE [LARGE SCALE GENOMIC DNA]</scope>
    <source>
        <strain evidence="2 3">EXF-2481</strain>
    </source>
</reference>
<dbReference type="Proteomes" id="UP000030641">
    <property type="component" value="Unassembled WGS sequence"/>
</dbReference>
<evidence type="ECO:0000313" key="2">
    <source>
        <dbReference type="EMBL" id="KEQ90532.1"/>
    </source>
</evidence>
<organism evidence="2 3">
    <name type="scientific">Aureobasidium subglaciale (strain EXF-2481)</name>
    <name type="common">Aureobasidium pullulans var. subglaciale</name>
    <dbReference type="NCBI Taxonomy" id="1043005"/>
    <lineage>
        <taxon>Eukaryota</taxon>
        <taxon>Fungi</taxon>
        <taxon>Dikarya</taxon>
        <taxon>Ascomycota</taxon>
        <taxon>Pezizomycotina</taxon>
        <taxon>Dothideomycetes</taxon>
        <taxon>Dothideomycetidae</taxon>
        <taxon>Dothideales</taxon>
        <taxon>Saccotheciaceae</taxon>
        <taxon>Aureobasidium</taxon>
    </lineage>
</organism>
<name>A0A074Y8J1_AURSE</name>
<dbReference type="OrthoDB" id="3924364at2759"/>
<proteinExistence type="predicted"/>
<keyword evidence="3" id="KW-1185">Reference proteome</keyword>
<dbReference type="AlphaFoldDB" id="A0A074Y8J1"/>